<dbReference type="Proteomes" id="UP000300879">
    <property type="component" value="Chromosome"/>
</dbReference>
<feature type="region of interest" description="Disordered" evidence="1">
    <location>
        <begin position="1"/>
        <end position="20"/>
    </location>
</feature>
<keyword evidence="2" id="KW-0472">Membrane</keyword>
<gene>
    <name evidence="3" type="ORF">E6C60_0110</name>
</gene>
<keyword evidence="2" id="KW-0812">Transmembrane</keyword>
<evidence type="ECO:0008006" key="5">
    <source>
        <dbReference type="Google" id="ProtNLM"/>
    </source>
</evidence>
<accession>A0A4P8XER4</accession>
<sequence length="231" mass="24809">MPAPVVHTSSSSKQEPEPSKAAAYLDQAKDGSRIYISYALEVLKSPLAAAQRTGSEQLVNGVISIVLFTLLIPLLVYIMIGSNGRNLIEYSIGRSPFTEIVLKPWFWLLVLTGLSAVYTAGAVKLSSSSNVHIKEVIARYGTLLVPFIALMMISSLLISMGTSLGSMLLIIGLVGAYFTVPALIITGYFNQAGRGNMDVLYSILLVYAALLVTNMLIGRSLMSMIVNGLGF</sequence>
<dbReference type="EMBL" id="CP040396">
    <property type="protein sequence ID" value="QCT00837.1"/>
    <property type="molecule type" value="Genomic_DNA"/>
</dbReference>
<dbReference type="OrthoDB" id="2448863at2"/>
<keyword evidence="4" id="KW-1185">Reference proteome</keyword>
<dbReference type="KEGG" id="palo:E6C60_0110"/>
<dbReference type="RefSeq" id="WP_138223980.1">
    <property type="nucleotide sequence ID" value="NZ_CP040396.1"/>
</dbReference>
<evidence type="ECO:0000256" key="1">
    <source>
        <dbReference type="SAM" id="MobiDB-lite"/>
    </source>
</evidence>
<feature type="transmembrane region" description="Helical" evidence="2">
    <location>
        <begin position="199"/>
        <end position="217"/>
    </location>
</feature>
<feature type="transmembrane region" description="Helical" evidence="2">
    <location>
        <begin position="58"/>
        <end position="80"/>
    </location>
</feature>
<reference evidence="3 4" key="1">
    <citation type="submission" date="2019-05" db="EMBL/GenBank/DDBJ databases">
        <authorList>
            <person name="Chen C."/>
        </authorList>
    </citation>
    <scope>NUCLEOTIDE SEQUENCE [LARGE SCALE GENOMIC DNA]</scope>
    <source>
        <strain evidence="3 4">HB172198</strain>
    </source>
</reference>
<evidence type="ECO:0000313" key="3">
    <source>
        <dbReference type="EMBL" id="QCT00837.1"/>
    </source>
</evidence>
<feature type="transmembrane region" description="Helical" evidence="2">
    <location>
        <begin position="105"/>
        <end position="125"/>
    </location>
</feature>
<dbReference type="AlphaFoldDB" id="A0A4P8XER4"/>
<evidence type="ECO:0000313" key="4">
    <source>
        <dbReference type="Proteomes" id="UP000300879"/>
    </source>
</evidence>
<protein>
    <recommendedName>
        <fullName evidence="5">Yip1 domain-containing protein</fullName>
    </recommendedName>
</protein>
<name>A0A4P8XER4_9BACL</name>
<feature type="transmembrane region" description="Helical" evidence="2">
    <location>
        <begin position="137"/>
        <end position="158"/>
    </location>
</feature>
<evidence type="ECO:0000256" key="2">
    <source>
        <dbReference type="SAM" id="Phobius"/>
    </source>
</evidence>
<proteinExistence type="predicted"/>
<feature type="transmembrane region" description="Helical" evidence="2">
    <location>
        <begin position="164"/>
        <end position="187"/>
    </location>
</feature>
<keyword evidence="2" id="KW-1133">Transmembrane helix</keyword>
<organism evidence="3 4">
    <name type="scientific">Paenibacillus algicola</name>
    <dbReference type="NCBI Taxonomy" id="2565926"/>
    <lineage>
        <taxon>Bacteria</taxon>
        <taxon>Bacillati</taxon>
        <taxon>Bacillota</taxon>
        <taxon>Bacilli</taxon>
        <taxon>Bacillales</taxon>
        <taxon>Paenibacillaceae</taxon>
        <taxon>Paenibacillus</taxon>
    </lineage>
</organism>